<name>A0A380PVR8_YERFR</name>
<dbReference type="NCBIfam" id="TIGR01560">
    <property type="entry name" value="put_DNA_pack"/>
    <property type="match status" value="1"/>
</dbReference>
<dbReference type="EMBL" id="UHJA01000001">
    <property type="protein sequence ID" value="SUP77322.1"/>
    <property type="molecule type" value="Genomic_DNA"/>
</dbReference>
<dbReference type="CDD" id="cd08054">
    <property type="entry name" value="gp6"/>
    <property type="match status" value="1"/>
</dbReference>
<dbReference type="InterPro" id="IPR021146">
    <property type="entry name" value="Phage_gp6-like_head-tail"/>
</dbReference>
<dbReference type="OrthoDB" id="8452319at2"/>
<dbReference type="AlphaFoldDB" id="A0A380PVR8"/>
<gene>
    <name evidence="1" type="ORF">NCTC11470_02388</name>
</gene>
<accession>A0A380PVR8</accession>
<organism evidence="1 2">
    <name type="scientific">Yersinia frederiksenii</name>
    <dbReference type="NCBI Taxonomy" id="29484"/>
    <lineage>
        <taxon>Bacteria</taxon>
        <taxon>Pseudomonadati</taxon>
        <taxon>Pseudomonadota</taxon>
        <taxon>Gammaproteobacteria</taxon>
        <taxon>Enterobacterales</taxon>
        <taxon>Yersiniaceae</taxon>
        <taxon>Yersinia</taxon>
    </lineage>
</organism>
<reference evidence="1 2" key="1">
    <citation type="submission" date="2018-06" db="EMBL/GenBank/DDBJ databases">
        <authorList>
            <consortium name="Pathogen Informatics"/>
            <person name="Doyle S."/>
        </authorList>
    </citation>
    <scope>NUCLEOTIDE SEQUENCE [LARGE SCALE GENOMIC DNA]</scope>
    <source>
        <strain evidence="1 2">NCTC11470</strain>
    </source>
</reference>
<proteinExistence type="predicted"/>
<dbReference type="RefSeq" id="WP_115155737.1">
    <property type="nucleotide sequence ID" value="NZ_UHJA01000001.1"/>
</dbReference>
<dbReference type="InterPro" id="IPR006450">
    <property type="entry name" value="Phage_HK97_gp6-like"/>
</dbReference>
<evidence type="ECO:0000313" key="1">
    <source>
        <dbReference type="EMBL" id="SUP77322.1"/>
    </source>
</evidence>
<evidence type="ECO:0000313" key="2">
    <source>
        <dbReference type="Proteomes" id="UP000254835"/>
    </source>
</evidence>
<dbReference type="Proteomes" id="UP000254835">
    <property type="component" value="Unassembled WGS sequence"/>
</dbReference>
<protein>
    <submittedName>
        <fullName evidence="1">Uncharacterized phage protein (Possible DNA packaging)</fullName>
    </submittedName>
</protein>
<sequence length="105" mass="12177">MLLKIEQIKAQCKIDPEFNHEDELLTLYAEAAEKKVASYLNRNIYETEVPETDPKGLVVSSDIKLAMLALITHWYENRSSVSDYEQSEVPMSFYFLVGPYRFIPL</sequence>
<dbReference type="Pfam" id="PF05135">
    <property type="entry name" value="Phage_connect_1"/>
    <property type="match status" value="1"/>
</dbReference>
<dbReference type="Gene3D" id="1.10.3230.30">
    <property type="entry name" value="Phage gp6-like head-tail connector protein"/>
    <property type="match status" value="1"/>
</dbReference>